<dbReference type="CDD" id="cd04301">
    <property type="entry name" value="NAT_SF"/>
    <property type="match status" value="1"/>
</dbReference>
<evidence type="ECO:0000313" key="5">
    <source>
        <dbReference type="EMBL" id="RJF87766.1"/>
    </source>
</evidence>
<dbReference type="OrthoDB" id="281808at2"/>
<keyword evidence="6" id="KW-1185">Reference proteome</keyword>
<evidence type="ECO:0000256" key="3">
    <source>
        <dbReference type="SAM" id="SignalP"/>
    </source>
</evidence>
<feature type="domain" description="N-acetyltransferase" evidence="4">
    <location>
        <begin position="3"/>
        <end position="156"/>
    </location>
</feature>
<evidence type="ECO:0000313" key="6">
    <source>
        <dbReference type="Proteomes" id="UP000284605"/>
    </source>
</evidence>
<gene>
    <name evidence="5" type="ORF">D3874_12635</name>
</gene>
<dbReference type="Proteomes" id="UP000284605">
    <property type="component" value="Unassembled WGS sequence"/>
</dbReference>
<dbReference type="EMBL" id="QYUK01000011">
    <property type="protein sequence ID" value="RJF87766.1"/>
    <property type="molecule type" value="Genomic_DNA"/>
</dbReference>
<keyword evidence="2" id="KW-0012">Acyltransferase</keyword>
<sequence>MKFTTRPLVLADLAAIPSLAQAAIPPAFDHESLTDEQRAENARITASASAACADPGRTVLVAADEAGRLAGFVIVDHSDPGLPELDWLIVAPHAQGKGAADCLMQAVIRDDVPMKLGVIHYNARAIAFYERWGFRDTGRIAGTHKIPRKLMIREPG</sequence>
<dbReference type="Pfam" id="PF13508">
    <property type="entry name" value="Acetyltransf_7"/>
    <property type="match status" value="1"/>
</dbReference>
<evidence type="ECO:0000259" key="4">
    <source>
        <dbReference type="PROSITE" id="PS51186"/>
    </source>
</evidence>
<dbReference type="InterPro" id="IPR050832">
    <property type="entry name" value="Bact_Acetyltransf"/>
</dbReference>
<reference evidence="5 6" key="1">
    <citation type="submission" date="2018-09" db="EMBL/GenBank/DDBJ databases">
        <authorList>
            <person name="Zhu H."/>
        </authorList>
    </citation>
    <scope>NUCLEOTIDE SEQUENCE [LARGE SCALE GENOMIC DNA]</scope>
    <source>
        <strain evidence="5 6">K1W22B-8</strain>
    </source>
</reference>
<dbReference type="AlphaFoldDB" id="A0A418WCR0"/>
<dbReference type="InterPro" id="IPR016181">
    <property type="entry name" value="Acyl_CoA_acyltransferase"/>
</dbReference>
<evidence type="ECO:0000256" key="1">
    <source>
        <dbReference type="ARBA" id="ARBA00022679"/>
    </source>
</evidence>
<dbReference type="PANTHER" id="PTHR43877">
    <property type="entry name" value="AMINOALKYLPHOSPHONATE N-ACETYLTRANSFERASE-RELATED-RELATED"/>
    <property type="match status" value="1"/>
</dbReference>
<proteinExistence type="predicted"/>
<comment type="caution">
    <text evidence="5">The sequence shown here is derived from an EMBL/GenBank/DDBJ whole genome shotgun (WGS) entry which is preliminary data.</text>
</comment>
<evidence type="ECO:0000256" key="2">
    <source>
        <dbReference type="ARBA" id="ARBA00023315"/>
    </source>
</evidence>
<dbReference type="RefSeq" id="WP_119778403.1">
    <property type="nucleotide sequence ID" value="NZ_QYUK01000011.1"/>
</dbReference>
<dbReference type="InterPro" id="IPR000182">
    <property type="entry name" value="GNAT_dom"/>
</dbReference>
<protein>
    <submittedName>
        <fullName evidence="5">N-acetyltransferase</fullName>
    </submittedName>
</protein>
<keyword evidence="1 5" id="KW-0808">Transferase</keyword>
<dbReference type="SUPFAM" id="SSF55729">
    <property type="entry name" value="Acyl-CoA N-acyltransferases (Nat)"/>
    <property type="match status" value="1"/>
</dbReference>
<accession>A0A418WCR0</accession>
<organism evidence="5 6">
    <name type="scientific">Oleomonas cavernae</name>
    <dbReference type="NCBI Taxonomy" id="2320859"/>
    <lineage>
        <taxon>Bacteria</taxon>
        <taxon>Pseudomonadati</taxon>
        <taxon>Pseudomonadota</taxon>
        <taxon>Alphaproteobacteria</taxon>
        <taxon>Acetobacterales</taxon>
        <taxon>Acetobacteraceae</taxon>
        <taxon>Oleomonas</taxon>
    </lineage>
</organism>
<dbReference type="GO" id="GO:0016747">
    <property type="term" value="F:acyltransferase activity, transferring groups other than amino-acyl groups"/>
    <property type="evidence" value="ECO:0007669"/>
    <property type="project" value="InterPro"/>
</dbReference>
<feature type="chain" id="PRO_5019397050" evidence="3">
    <location>
        <begin position="23"/>
        <end position="156"/>
    </location>
</feature>
<dbReference type="Gene3D" id="3.40.630.30">
    <property type="match status" value="1"/>
</dbReference>
<feature type="signal peptide" evidence="3">
    <location>
        <begin position="1"/>
        <end position="22"/>
    </location>
</feature>
<name>A0A418WCR0_9PROT</name>
<keyword evidence="3" id="KW-0732">Signal</keyword>
<dbReference type="PROSITE" id="PS51186">
    <property type="entry name" value="GNAT"/>
    <property type="match status" value="1"/>
</dbReference>